<dbReference type="PANTHER" id="PTHR33204:SF37">
    <property type="entry name" value="HTH-TYPE TRANSCRIPTIONAL REGULATOR YODB"/>
    <property type="match status" value="1"/>
</dbReference>
<dbReference type="PANTHER" id="PTHR33204">
    <property type="entry name" value="TRANSCRIPTIONAL REGULATOR, MARR FAMILY"/>
    <property type="match status" value="1"/>
</dbReference>
<organism evidence="5 6">
    <name type="scientific">Neoaquamicrobium sediminum</name>
    <dbReference type="NCBI Taxonomy" id="1849104"/>
    <lineage>
        <taxon>Bacteria</taxon>
        <taxon>Pseudomonadati</taxon>
        <taxon>Pseudomonadota</taxon>
        <taxon>Alphaproteobacteria</taxon>
        <taxon>Hyphomicrobiales</taxon>
        <taxon>Phyllobacteriaceae</taxon>
        <taxon>Neoaquamicrobium</taxon>
    </lineage>
</organism>
<accession>A0ABV3X0V0</accession>
<comment type="caution">
    <text evidence="5">The sequence shown here is derived from an EMBL/GenBank/DDBJ whole genome shotgun (WGS) entry which is preliminary data.</text>
</comment>
<protein>
    <submittedName>
        <fullName evidence="5">Helix-turn-helix domain-containing protein</fullName>
    </submittedName>
</protein>
<dbReference type="EMBL" id="JAZHFV010000017">
    <property type="protein sequence ID" value="MEX4010583.1"/>
    <property type="molecule type" value="Genomic_DNA"/>
</dbReference>
<evidence type="ECO:0000259" key="4">
    <source>
        <dbReference type="PROSITE" id="PS51118"/>
    </source>
</evidence>
<dbReference type="SUPFAM" id="SSF46785">
    <property type="entry name" value="Winged helix' DNA-binding domain"/>
    <property type="match status" value="1"/>
</dbReference>
<dbReference type="Proteomes" id="UP001559025">
    <property type="component" value="Unassembled WGS sequence"/>
</dbReference>
<dbReference type="RefSeq" id="WP_368805248.1">
    <property type="nucleotide sequence ID" value="NZ_JAZHFV010000017.1"/>
</dbReference>
<sequence length="220" mass="25365">MEPRWTIPILTEMWGGATRFSDIRRGVGNISTALLSKRLKELEVKGLVRRVEDRASGRVDYTRTQRAIELEPILDALGKWAQCNIEARQALAATDLSTLMWHMRNYIDPAQLPDRQVVIQFRFSDPDLEYRVYWALIRPGAPVEICSAIPGFDIDLYIETDCLSICSILLSRTSISREIAEGRLFLSGEALLIETMDRWFYQRTKERPEEIRQLEELASC</sequence>
<keyword evidence="6" id="KW-1185">Reference proteome</keyword>
<evidence type="ECO:0000313" key="6">
    <source>
        <dbReference type="Proteomes" id="UP001559025"/>
    </source>
</evidence>
<proteinExistence type="predicted"/>
<keyword evidence="1" id="KW-0805">Transcription regulation</keyword>
<keyword evidence="3" id="KW-0804">Transcription</keyword>
<dbReference type="PROSITE" id="PS51118">
    <property type="entry name" value="HTH_HXLR"/>
    <property type="match status" value="1"/>
</dbReference>
<feature type="domain" description="HTH hxlR-type" evidence="4">
    <location>
        <begin position="1"/>
        <end position="89"/>
    </location>
</feature>
<dbReference type="InterPro" id="IPR036388">
    <property type="entry name" value="WH-like_DNA-bd_sf"/>
</dbReference>
<evidence type="ECO:0000256" key="3">
    <source>
        <dbReference type="ARBA" id="ARBA00023163"/>
    </source>
</evidence>
<dbReference type="Pfam" id="PF01638">
    <property type="entry name" value="HxlR"/>
    <property type="match status" value="1"/>
</dbReference>
<reference evidence="5 6" key="1">
    <citation type="submission" date="2024-01" db="EMBL/GenBank/DDBJ databases">
        <title>New evidence supports the origin of RcGTA from prophage.</title>
        <authorList>
            <person name="Xu Y."/>
            <person name="Liu B."/>
            <person name="Chen F."/>
        </authorList>
    </citation>
    <scope>NUCLEOTIDE SEQUENCE [LARGE SCALE GENOMIC DNA]</scope>
    <source>
        <strain evidence="5 6">CBW1107-2</strain>
    </source>
</reference>
<gene>
    <name evidence="5" type="ORF">V1479_25065</name>
</gene>
<dbReference type="InterPro" id="IPR036390">
    <property type="entry name" value="WH_DNA-bd_sf"/>
</dbReference>
<evidence type="ECO:0000313" key="5">
    <source>
        <dbReference type="EMBL" id="MEX4010583.1"/>
    </source>
</evidence>
<dbReference type="InterPro" id="IPR002577">
    <property type="entry name" value="HTH_HxlR"/>
</dbReference>
<dbReference type="SUPFAM" id="SSF55718">
    <property type="entry name" value="SCP-like"/>
    <property type="match status" value="1"/>
</dbReference>
<evidence type="ECO:0000256" key="1">
    <source>
        <dbReference type="ARBA" id="ARBA00023015"/>
    </source>
</evidence>
<name>A0ABV3X0V0_9HYPH</name>
<dbReference type="InterPro" id="IPR036527">
    <property type="entry name" value="SCP2_sterol-bd_dom_sf"/>
</dbReference>
<keyword evidence="2" id="KW-0238">DNA-binding</keyword>
<evidence type="ECO:0000256" key="2">
    <source>
        <dbReference type="ARBA" id="ARBA00023125"/>
    </source>
</evidence>
<dbReference type="Gene3D" id="1.10.10.10">
    <property type="entry name" value="Winged helix-like DNA-binding domain superfamily/Winged helix DNA-binding domain"/>
    <property type="match status" value="1"/>
</dbReference>